<dbReference type="RefSeq" id="WP_160659312.1">
    <property type="nucleotide sequence ID" value="NZ_JRMP02000019.1"/>
</dbReference>
<dbReference type="EMBL" id="QBIU01000001">
    <property type="protein sequence ID" value="MWV69515.1"/>
    <property type="molecule type" value="Genomic_DNA"/>
</dbReference>
<reference evidence="2 3" key="1">
    <citation type="submission" date="2019-12" db="EMBL/GenBank/DDBJ databases">
        <title>Multi-Generational Helicobacter saguini Isolates.</title>
        <authorList>
            <person name="Mannion A."/>
            <person name="Shen Z."/>
            <person name="Fox J.G."/>
        </authorList>
    </citation>
    <scope>NUCLEOTIDE SEQUENCE [LARGE SCALE GENOMIC DNA]</scope>
    <source>
        <strain evidence="3">16-048 (F4)</strain>
    </source>
</reference>
<proteinExistence type="predicted"/>
<gene>
    <name evidence="2" type="ORF">DCO61_05705</name>
</gene>
<accession>A0A6B0HKZ0</accession>
<organism evidence="2 3">
    <name type="scientific">Helicobacter saguini</name>
    <dbReference type="NCBI Taxonomy" id="1548018"/>
    <lineage>
        <taxon>Bacteria</taxon>
        <taxon>Pseudomonadati</taxon>
        <taxon>Campylobacterota</taxon>
        <taxon>Epsilonproteobacteria</taxon>
        <taxon>Campylobacterales</taxon>
        <taxon>Helicobacteraceae</taxon>
        <taxon>Helicobacter</taxon>
    </lineage>
</organism>
<feature type="compositionally biased region" description="Polar residues" evidence="1">
    <location>
        <begin position="7"/>
        <end position="46"/>
    </location>
</feature>
<evidence type="ECO:0000313" key="3">
    <source>
        <dbReference type="Proteomes" id="UP000477070"/>
    </source>
</evidence>
<feature type="region of interest" description="Disordered" evidence="1">
    <location>
        <begin position="1"/>
        <end position="46"/>
    </location>
</feature>
<dbReference type="Proteomes" id="UP000477070">
    <property type="component" value="Unassembled WGS sequence"/>
</dbReference>
<sequence length="46" mass="5451">MQEPKENQNFSIESQPKNQKNRDFSQTFKNQAFENQTSKAKNIESM</sequence>
<name>A0A6B0HKZ0_9HELI</name>
<evidence type="ECO:0000256" key="1">
    <source>
        <dbReference type="SAM" id="MobiDB-lite"/>
    </source>
</evidence>
<comment type="caution">
    <text evidence="2">The sequence shown here is derived from an EMBL/GenBank/DDBJ whole genome shotgun (WGS) entry which is preliminary data.</text>
</comment>
<evidence type="ECO:0000313" key="2">
    <source>
        <dbReference type="EMBL" id="MWV69515.1"/>
    </source>
</evidence>
<dbReference type="AlphaFoldDB" id="A0A6B0HKZ0"/>
<protein>
    <submittedName>
        <fullName evidence="2">Uncharacterized protein</fullName>
    </submittedName>
</protein>